<protein>
    <submittedName>
        <fullName evidence="1">Uncharacterized protein</fullName>
    </submittedName>
</protein>
<proteinExistence type="predicted"/>
<name>A0A7Y1QNV8_9PSED</name>
<sequence length="161" mass="18831">MSKLKGIRLYGSSGDQAVYQFCIPGEPSWIRQMFVELERRVPGSHDLLIVLLNVQKCREMRGLGSEAVFRLLKDAEEELNAGDRNFLLRTFYIGFLTELKILFDRLNTMRVDERDKVLDGMRPYYRSTGSYMETSFDELERILLMGNQNIESYWSAVKRDL</sequence>
<dbReference type="Proteomes" id="UP000542111">
    <property type="component" value="Unassembled WGS sequence"/>
</dbReference>
<gene>
    <name evidence="1" type="ORF">HBO33_24505</name>
</gene>
<dbReference type="GeneID" id="70099314"/>
<evidence type="ECO:0000313" key="2">
    <source>
        <dbReference type="Proteomes" id="UP000542111"/>
    </source>
</evidence>
<reference evidence="1 2" key="1">
    <citation type="journal article" date="2020" name="Front. Microbiol.">
        <title>Genetic Organization of the aprX-lipA2 Operon Affects the Proteolytic Potential of Pseudomonas Species in Milk.</title>
        <authorList>
            <person name="Maier C."/>
            <person name="Huptas C."/>
            <person name="von Neubeck M."/>
            <person name="Scherer S."/>
            <person name="Wenning M."/>
            <person name="Lucking G."/>
        </authorList>
    </citation>
    <scope>NUCLEOTIDE SEQUENCE [LARGE SCALE GENOMIC DNA]</scope>
    <source>
        <strain evidence="1 2">G4779</strain>
    </source>
</reference>
<evidence type="ECO:0000313" key="1">
    <source>
        <dbReference type="EMBL" id="NNA98329.1"/>
    </source>
</evidence>
<accession>A0A7Y1QNV8</accession>
<organism evidence="1 2">
    <name type="scientific">Pseudomonas gessardii</name>
    <dbReference type="NCBI Taxonomy" id="78544"/>
    <lineage>
        <taxon>Bacteria</taxon>
        <taxon>Pseudomonadati</taxon>
        <taxon>Pseudomonadota</taxon>
        <taxon>Gammaproteobacteria</taxon>
        <taxon>Pseudomonadales</taxon>
        <taxon>Pseudomonadaceae</taxon>
        <taxon>Pseudomonas</taxon>
    </lineage>
</organism>
<comment type="caution">
    <text evidence="1">The sequence shown here is derived from an EMBL/GenBank/DDBJ whole genome shotgun (WGS) entry which is preliminary data.</text>
</comment>
<dbReference type="EMBL" id="JAAQYP010000054">
    <property type="protein sequence ID" value="NNA98329.1"/>
    <property type="molecule type" value="Genomic_DNA"/>
</dbReference>
<dbReference type="RefSeq" id="WP_038445794.1">
    <property type="nucleotide sequence ID" value="NZ_CBCRYT010000084.1"/>
</dbReference>
<dbReference type="AlphaFoldDB" id="A0A7Y1QNV8"/>